<gene>
    <name evidence="1" type="ORF">VSR33_31940</name>
</gene>
<sequence length="218" mass="24167">MENPAAAANERARRCFADRPVARASGRTRSFSPKELHAHLRKGVGVRDVREHEIGVLPAVHFGLFMRGRRRDPGDGSIFSALFLGSPMKLNSARMLEIMESSREYLAGELARRFDTSMVQINDMLCTLAEDGLVRMSSQSSRIVRLQRLSFAPRTIGTACIRHGYTRSCIHPTVRPPDAWRVSGLQGFAPARAQPRNARPTLTLSATWNLSSGITPGR</sequence>
<organism evidence="1 2">
    <name type="scientific">Paraburkholderia guartelaensis</name>
    <dbReference type="NCBI Taxonomy" id="2546446"/>
    <lineage>
        <taxon>Bacteria</taxon>
        <taxon>Pseudomonadati</taxon>
        <taxon>Pseudomonadota</taxon>
        <taxon>Betaproteobacteria</taxon>
        <taxon>Burkholderiales</taxon>
        <taxon>Burkholderiaceae</taxon>
        <taxon>Paraburkholderia</taxon>
    </lineage>
</organism>
<comment type="caution">
    <text evidence="1">The sequence shown here is derived from an EMBL/GenBank/DDBJ whole genome shotgun (WGS) entry which is preliminary data.</text>
</comment>
<evidence type="ECO:0000313" key="2">
    <source>
        <dbReference type="Proteomes" id="UP001390669"/>
    </source>
</evidence>
<accession>A0ABU9SL59</accession>
<dbReference type="RefSeq" id="WP_368618987.1">
    <property type="nucleotide sequence ID" value="NZ_JAYMRW010000018.1"/>
</dbReference>
<name>A0ABU9SL59_9BURK</name>
<reference evidence="1 2" key="1">
    <citation type="submission" date="2024-01" db="EMBL/GenBank/DDBJ databases">
        <title>The diversity of rhizobia nodulating Mimosa spp. in eleven states of Brazil covering several biomes is determined by host plant, location, and edaphic factors.</title>
        <authorList>
            <person name="Rouws L."/>
            <person name="Barauna A."/>
            <person name="Beukes C."/>
            <person name="De Faria S.M."/>
            <person name="Gross E."/>
            <person name="Dos Reis Junior F.B."/>
            <person name="Simon M."/>
            <person name="Maluk M."/>
            <person name="Odee D.W."/>
            <person name="Kenicer G."/>
            <person name="Young J.P.W."/>
            <person name="Reis V.M."/>
            <person name="Zilli J."/>
            <person name="James E.K."/>
        </authorList>
    </citation>
    <scope>NUCLEOTIDE SEQUENCE [LARGE SCALE GENOMIC DNA]</scope>
    <source>
        <strain evidence="1 2">JPY164</strain>
    </source>
</reference>
<protein>
    <submittedName>
        <fullName evidence="1">Uncharacterized protein</fullName>
    </submittedName>
</protein>
<keyword evidence="2" id="KW-1185">Reference proteome</keyword>
<evidence type="ECO:0000313" key="1">
    <source>
        <dbReference type="EMBL" id="MEM5452069.1"/>
    </source>
</evidence>
<proteinExistence type="predicted"/>
<dbReference type="EMBL" id="JAYMRW010000018">
    <property type="protein sequence ID" value="MEM5452069.1"/>
    <property type="molecule type" value="Genomic_DNA"/>
</dbReference>
<dbReference type="Proteomes" id="UP001390669">
    <property type="component" value="Unassembled WGS sequence"/>
</dbReference>